<feature type="transmembrane region" description="Helical" evidence="2">
    <location>
        <begin position="169"/>
        <end position="184"/>
    </location>
</feature>
<name>A0A0R2AEI3_9LACO</name>
<dbReference type="PANTHER" id="PTHR39430:SF1">
    <property type="entry name" value="PROTEASE"/>
    <property type="match status" value="1"/>
</dbReference>
<keyword evidence="2" id="KW-1133">Transmembrane helix</keyword>
<dbReference type="GO" id="GO:0004175">
    <property type="term" value="F:endopeptidase activity"/>
    <property type="evidence" value="ECO:0007669"/>
    <property type="project" value="UniProtKB-ARBA"/>
</dbReference>
<keyword evidence="2" id="KW-0472">Membrane</keyword>
<reference evidence="4 5" key="1">
    <citation type="journal article" date="2015" name="Genome Announc.">
        <title>Expanding the biotechnology potential of lactobacilli through comparative genomics of 213 strains and associated genera.</title>
        <authorList>
            <person name="Sun Z."/>
            <person name="Harris H.M."/>
            <person name="McCann A."/>
            <person name="Guo C."/>
            <person name="Argimon S."/>
            <person name="Zhang W."/>
            <person name="Yang X."/>
            <person name="Jeffery I.B."/>
            <person name="Cooney J.C."/>
            <person name="Kagawa T.F."/>
            <person name="Liu W."/>
            <person name="Song Y."/>
            <person name="Salvetti E."/>
            <person name="Wrobel A."/>
            <person name="Rasinkangas P."/>
            <person name="Parkhill J."/>
            <person name="Rea M.C."/>
            <person name="O'Sullivan O."/>
            <person name="Ritari J."/>
            <person name="Douillard F.P."/>
            <person name="Paul Ross R."/>
            <person name="Yang R."/>
            <person name="Briner A.E."/>
            <person name="Felis G.E."/>
            <person name="de Vos W.M."/>
            <person name="Barrangou R."/>
            <person name="Klaenhammer T.R."/>
            <person name="Caufield P.W."/>
            <person name="Cui Y."/>
            <person name="Zhang H."/>
            <person name="O'Toole P.W."/>
        </authorList>
    </citation>
    <scope>NUCLEOTIDE SEQUENCE [LARGE SCALE GENOMIC DNA]</scope>
    <source>
        <strain evidence="4 5">DSM 20509</strain>
    </source>
</reference>
<evidence type="ECO:0000256" key="2">
    <source>
        <dbReference type="SAM" id="Phobius"/>
    </source>
</evidence>
<protein>
    <recommendedName>
        <fullName evidence="3">CAAX prenyl protease 2/Lysostaphin resistance protein A-like domain-containing protein</fullName>
    </recommendedName>
</protein>
<keyword evidence="5" id="KW-1185">Reference proteome</keyword>
<dbReference type="GO" id="GO:0080120">
    <property type="term" value="P:CAAX-box protein maturation"/>
    <property type="evidence" value="ECO:0007669"/>
    <property type="project" value="UniProtKB-ARBA"/>
</dbReference>
<dbReference type="RefSeq" id="WP_056976420.1">
    <property type="nucleotide sequence ID" value="NZ_AYYP01000019.1"/>
</dbReference>
<feature type="transmembrane region" description="Helical" evidence="2">
    <location>
        <begin position="56"/>
        <end position="75"/>
    </location>
</feature>
<dbReference type="AlphaFoldDB" id="A0A0R2AEI3"/>
<feature type="transmembrane region" description="Helical" evidence="2">
    <location>
        <begin position="190"/>
        <end position="209"/>
    </location>
</feature>
<evidence type="ECO:0000313" key="5">
    <source>
        <dbReference type="Proteomes" id="UP000051008"/>
    </source>
</evidence>
<dbReference type="OrthoDB" id="324900at2"/>
<dbReference type="Pfam" id="PF02517">
    <property type="entry name" value="Rce1-like"/>
    <property type="match status" value="1"/>
</dbReference>
<feature type="domain" description="CAAX prenyl protease 2/Lysostaphin resistance protein A-like" evidence="3">
    <location>
        <begin position="132"/>
        <end position="226"/>
    </location>
</feature>
<feature type="transmembrane region" description="Helical" evidence="2">
    <location>
        <begin position="95"/>
        <end position="120"/>
    </location>
</feature>
<organism evidence="4 5">
    <name type="scientific">Ligilactobacillus agilis DSM 20509</name>
    <dbReference type="NCBI Taxonomy" id="1423718"/>
    <lineage>
        <taxon>Bacteria</taxon>
        <taxon>Bacillati</taxon>
        <taxon>Bacillota</taxon>
        <taxon>Bacilli</taxon>
        <taxon>Lactobacillales</taxon>
        <taxon>Lactobacillaceae</taxon>
        <taxon>Ligilactobacillus</taxon>
    </lineage>
</organism>
<feature type="transmembrane region" description="Helical" evidence="2">
    <location>
        <begin position="132"/>
        <end position="157"/>
    </location>
</feature>
<comment type="caution">
    <text evidence="4">The sequence shown here is derived from an EMBL/GenBank/DDBJ whole genome shotgun (WGS) entry which is preliminary data.</text>
</comment>
<proteinExistence type="inferred from homology"/>
<dbReference type="PANTHER" id="PTHR39430">
    <property type="entry name" value="MEMBRANE-ASSOCIATED PROTEASE-RELATED"/>
    <property type="match status" value="1"/>
</dbReference>
<dbReference type="EMBL" id="AYYP01000019">
    <property type="protein sequence ID" value="KRM65162.1"/>
    <property type="molecule type" value="Genomic_DNA"/>
</dbReference>
<feature type="transmembrane region" description="Helical" evidence="2">
    <location>
        <begin position="261"/>
        <end position="281"/>
    </location>
</feature>
<feature type="transmembrane region" description="Helical" evidence="2">
    <location>
        <begin position="20"/>
        <end position="44"/>
    </location>
</feature>
<dbReference type="InterPro" id="IPR003675">
    <property type="entry name" value="Rce1/LyrA-like_dom"/>
</dbReference>
<dbReference type="Proteomes" id="UP000051008">
    <property type="component" value="Unassembled WGS sequence"/>
</dbReference>
<accession>A0A0R2AEI3</accession>
<evidence type="ECO:0000313" key="4">
    <source>
        <dbReference type="EMBL" id="KRM65162.1"/>
    </source>
</evidence>
<sequence length="287" mass="31030">MESLDLIKQKPPKSWWTPILVMVLTFVLAGGLGTGLLMWGFSLISGQAAFDEKTASGALAALFGFLFPLLGIIMYNRLVNKRSLRALGFAREKWLLTYVKGFALGTACLLAIVLVATLFGGFKLSVTPQPDWLLLLGLLAGFMIQGLTEEVLCRAYLQNSVAAYKGQKWGIIVSALLFTLLHASNNGLGLLPILNLFLFGLVFSLLYALTDNILLVGATHSAWNFMQGPVMGVKVSGNQFATSVLNAEATNRLNLVSGGAFGIEGSILTTIVGLILITWLFKTLERK</sequence>
<keyword evidence="2" id="KW-0812">Transmembrane</keyword>
<evidence type="ECO:0000256" key="1">
    <source>
        <dbReference type="ARBA" id="ARBA00009067"/>
    </source>
</evidence>
<dbReference type="PATRIC" id="fig|1423718.3.peg.1580"/>
<comment type="similarity">
    <text evidence="1">Belongs to the UPF0177 family.</text>
</comment>
<evidence type="ECO:0000259" key="3">
    <source>
        <dbReference type="Pfam" id="PF02517"/>
    </source>
</evidence>
<gene>
    <name evidence="4" type="ORF">FC14_GL001515</name>
</gene>